<name>A0A518KEA9_9BACT</name>
<dbReference type="Pfam" id="PF13380">
    <property type="entry name" value="CoA_binding_2"/>
    <property type="match status" value="1"/>
</dbReference>
<evidence type="ECO:0000256" key="1">
    <source>
        <dbReference type="SAM" id="MobiDB-lite"/>
    </source>
</evidence>
<dbReference type="InterPro" id="IPR003781">
    <property type="entry name" value="CoA-bd"/>
</dbReference>
<organism evidence="3 4">
    <name type="scientific">Botrimarina mediterranea</name>
    <dbReference type="NCBI Taxonomy" id="2528022"/>
    <lineage>
        <taxon>Bacteria</taxon>
        <taxon>Pseudomonadati</taxon>
        <taxon>Planctomycetota</taxon>
        <taxon>Planctomycetia</taxon>
        <taxon>Pirellulales</taxon>
        <taxon>Lacipirellulaceae</taxon>
        <taxon>Botrimarina</taxon>
    </lineage>
</organism>
<dbReference type="PANTHER" id="PTHR33303:SF2">
    <property type="entry name" value="COA-BINDING DOMAIN-CONTAINING PROTEIN"/>
    <property type="match status" value="1"/>
</dbReference>
<dbReference type="SMART" id="SM00881">
    <property type="entry name" value="CoA_binding"/>
    <property type="match status" value="1"/>
</dbReference>
<dbReference type="Gene3D" id="3.40.50.720">
    <property type="entry name" value="NAD(P)-binding Rossmann-like Domain"/>
    <property type="match status" value="1"/>
</dbReference>
<evidence type="ECO:0000313" key="4">
    <source>
        <dbReference type="Proteomes" id="UP000316426"/>
    </source>
</evidence>
<sequence length="126" mass="13492">MDDNNQPTVAVIGASDDPEKFSNKSQRAHAAIGYEVYPVNPKGGEIEGRTVYKSIDEVPVGPLDRVTMYVRPEVGVTLLEAIAKKGCGELWLNPGTDSPELIAKAQELGLVPVVACSLVDCRKRGA</sequence>
<dbReference type="InterPro" id="IPR036291">
    <property type="entry name" value="NAD(P)-bd_dom_sf"/>
</dbReference>
<feature type="domain" description="CoA-binding" evidence="2">
    <location>
        <begin position="3"/>
        <end position="96"/>
    </location>
</feature>
<evidence type="ECO:0000259" key="2">
    <source>
        <dbReference type="SMART" id="SM00881"/>
    </source>
</evidence>
<feature type="region of interest" description="Disordered" evidence="1">
    <location>
        <begin position="1"/>
        <end position="25"/>
    </location>
</feature>
<dbReference type="EMBL" id="CP036349">
    <property type="protein sequence ID" value="QDV76134.1"/>
    <property type="molecule type" value="Genomic_DNA"/>
</dbReference>
<dbReference type="KEGG" id="bmei:Spa11_43590"/>
<gene>
    <name evidence="3" type="ORF">Spa11_43590</name>
</gene>
<proteinExistence type="predicted"/>
<dbReference type="RefSeq" id="WP_145116598.1">
    <property type="nucleotide sequence ID" value="NZ_CP036349.1"/>
</dbReference>
<evidence type="ECO:0000313" key="3">
    <source>
        <dbReference type="EMBL" id="QDV76134.1"/>
    </source>
</evidence>
<dbReference type="AlphaFoldDB" id="A0A518KEA9"/>
<dbReference type="Proteomes" id="UP000316426">
    <property type="component" value="Chromosome"/>
</dbReference>
<dbReference type="SUPFAM" id="SSF51735">
    <property type="entry name" value="NAD(P)-binding Rossmann-fold domains"/>
    <property type="match status" value="1"/>
</dbReference>
<dbReference type="PANTHER" id="PTHR33303">
    <property type="entry name" value="CYTOPLASMIC PROTEIN-RELATED"/>
    <property type="match status" value="1"/>
</dbReference>
<keyword evidence="4" id="KW-1185">Reference proteome</keyword>
<protein>
    <recommendedName>
        <fullName evidence="2">CoA-binding domain-containing protein</fullName>
    </recommendedName>
</protein>
<accession>A0A518KEA9</accession>
<reference evidence="3 4" key="1">
    <citation type="submission" date="2019-02" db="EMBL/GenBank/DDBJ databases">
        <title>Deep-cultivation of Planctomycetes and their phenomic and genomic characterization uncovers novel biology.</title>
        <authorList>
            <person name="Wiegand S."/>
            <person name="Jogler M."/>
            <person name="Boedeker C."/>
            <person name="Pinto D."/>
            <person name="Vollmers J."/>
            <person name="Rivas-Marin E."/>
            <person name="Kohn T."/>
            <person name="Peeters S.H."/>
            <person name="Heuer A."/>
            <person name="Rast P."/>
            <person name="Oberbeckmann S."/>
            <person name="Bunk B."/>
            <person name="Jeske O."/>
            <person name="Meyerdierks A."/>
            <person name="Storesund J.E."/>
            <person name="Kallscheuer N."/>
            <person name="Luecker S."/>
            <person name="Lage O.M."/>
            <person name="Pohl T."/>
            <person name="Merkel B.J."/>
            <person name="Hornburger P."/>
            <person name="Mueller R.-W."/>
            <person name="Bruemmer F."/>
            <person name="Labrenz M."/>
            <person name="Spormann A.M."/>
            <person name="Op den Camp H."/>
            <person name="Overmann J."/>
            <person name="Amann R."/>
            <person name="Jetten M.S.M."/>
            <person name="Mascher T."/>
            <person name="Medema M.H."/>
            <person name="Devos D.P."/>
            <person name="Kaster A.-K."/>
            <person name="Ovreas L."/>
            <person name="Rohde M."/>
            <person name="Galperin M.Y."/>
            <person name="Jogler C."/>
        </authorList>
    </citation>
    <scope>NUCLEOTIDE SEQUENCE [LARGE SCALE GENOMIC DNA]</scope>
    <source>
        <strain evidence="3 4">Spa11</strain>
    </source>
</reference>